<organism evidence="3 4">
    <name type="scientific">Thiothrix lacustris</name>
    <dbReference type="NCBI Taxonomy" id="525917"/>
    <lineage>
        <taxon>Bacteria</taxon>
        <taxon>Pseudomonadati</taxon>
        <taxon>Pseudomonadota</taxon>
        <taxon>Gammaproteobacteria</taxon>
        <taxon>Thiotrichales</taxon>
        <taxon>Thiotrichaceae</taxon>
        <taxon>Thiothrix</taxon>
    </lineage>
</organism>
<keyword evidence="2" id="KW-0812">Transmembrane</keyword>
<evidence type="ECO:0000256" key="1">
    <source>
        <dbReference type="SAM" id="Coils"/>
    </source>
</evidence>
<dbReference type="Proteomes" id="UP000192491">
    <property type="component" value="Unassembled WGS sequence"/>
</dbReference>
<reference evidence="3 4" key="1">
    <citation type="submission" date="2017-01" db="EMBL/GenBank/DDBJ databases">
        <title>Novel large sulfur bacteria in the metagenomes of groundwater-fed chemosynthetic microbial mats in the Lake Huron basin.</title>
        <authorList>
            <person name="Sharrar A.M."/>
            <person name="Flood B.E."/>
            <person name="Bailey J.V."/>
            <person name="Jones D.S."/>
            <person name="Biddanda B."/>
            <person name="Ruberg S.A."/>
            <person name="Marcus D.N."/>
            <person name="Dick G.J."/>
        </authorList>
    </citation>
    <scope>NUCLEOTIDE SEQUENCE [LARGE SCALE GENOMIC DNA]</scope>
    <source>
        <strain evidence="3">A8</strain>
    </source>
</reference>
<evidence type="ECO:0008006" key="5">
    <source>
        <dbReference type="Google" id="ProtNLM"/>
    </source>
</evidence>
<name>A0A1Y1QQ10_9GAMM</name>
<keyword evidence="2" id="KW-1133">Transmembrane helix</keyword>
<dbReference type="AlphaFoldDB" id="A0A1Y1QQ10"/>
<comment type="caution">
    <text evidence="3">The sequence shown here is derived from an EMBL/GenBank/DDBJ whole genome shotgun (WGS) entry which is preliminary data.</text>
</comment>
<feature type="coiled-coil region" evidence="1">
    <location>
        <begin position="82"/>
        <end position="109"/>
    </location>
</feature>
<proteinExistence type="predicted"/>
<evidence type="ECO:0000313" key="4">
    <source>
        <dbReference type="Proteomes" id="UP000192491"/>
    </source>
</evidence>
<gene>
    <name evidence="3" type="ORF">BWK73_19115</name>
</gene>
<feature type="transmembrane region" description="Helical" evidence="2">
    <location>
        <begin position="661"/>
        <end position="687"/>
    </location>
</feature>
<keyword evidence="1" id="KW-0175">Coiled coil</keyword>
<feature type="transmembrane region" description="Helical" evidence="2">
    <location>
        <begin position="707"/>
        <end position="730"/>
    </location>
</feature>
<protein>
    <recommendedName>
        <fullName evidence="5">Phage tail tape measure protein</fullName>
    </recommendedName>
</protein>
<feature type="transmembrane region" description="Helical" evidence="2">
    <location>
        <begin position="627"/>
        <end position="649"/>
    </location>
</feature>
<keyword evidence="2" id="KW-0472">Membrane</keyword>
<evidence type="ECO:0000256" key="2">
    <source>
        <dbReference type="SAM" id="Phobius"/>
    </source>
</evidence>
<evidence type="ECO:0000313" key="3">
    <source>
        <dbReference type="EMBL" id="OQX10869.1"/>
    </source>
</evidence>
<dbReference type="EMBL" id="MTEJ01000102">
    <property type="protein sequence ID" value="OQX10869.1"/>
    <property type="molecule type" value="Genomic_DNA"/>
</dbReference>
<sequence>MADRSFGILVELKDRFTKPLKGLITPIEKTKKELKALEQAGRDLKWAEKYQTRLEKLQPSLAAARENQSRLAAAMAETETPSKSLTREYEKATAKLAALEIKEREYTAAIEQGRDALRKHGIDTNDLGEAREKLAKHTDTARAKTLLFHNAIKTLDVRATAQQFAGLATKLLVVKTATASLTAAVAGLVPVLAQAGASAGMAFGATLATAKVAAMSKELQKFAETTNTSTQALQEWRLAGRFEGIKADFGELGDIGNVFGDLNEQMGKLGTKEGKDFAASLNAIGLSAKQIKALKPEEALQKIGEALDKSKLTEVQKATFLAGISDDAAKLLPLLQKNSASFAEIRQYANQVGAIQTPEQLTRMKQTTRELSFWKLGMEGIGVQLAQTGGLVVNTLGPNVRKLFIDAKKPIKEWSDSVSTHLAQFKADVDDMGWSVAIKRQVQEMYPTLYGFMSGLAEFGKGFGSSFVSPMLDSLGAAYDRIAKAMGGGDGIEAAGRNFGEMMRPMTVIVDEVSKAIAFLIDNFKFMKGAMEYTPLGAFLDILPMIKQGLDWVGRGIKWIGQALGLIDPNSTASGFTVLLGTLAALAAAAFANKLALGALGAAFNVVKFAISPLVSIFRVLRVGVGAVWSVLGRLGGLFRTFGSAALWLGRTALPIVGRAILFIGRALLLNPIGLLITAIAAGGYLIYKNWATIKPMLVSFWEAVKIRWNGFITWVSAMPGKIVGFFASIPGKMLEIGSNIVNGLIDGIKAKWESAKAYVSGLAGDIKGWFSNPLGIKSPSRVFMGFGNNITDGLTIGIKAKHKQAVAAASALANGVKKQMQTGVVVSLAEARKRRDQQQSALPQRETLSSALAHRASAQAARQEVGGEIRVRIDAPAGMNTSAKVSKPAGSKVGITANVGRVSW</sequence>
<accession>A0A1Y1QQ10</accession>